<dbReference type="Pfam" id="PF04080">
    <property type="entry name" value="Per1"/>
    <property type="match status" value="1"/>
</dbReference>
<feature type="transmembrane region" description="Helical" evidence="7">
    <location>
        <begin position="193"/>
        <end position="211"/>
    </location>
</feature>
<dbReference type="AlphaFoldDB" id="A0AB40BLU5"/>
<keyword evidence="7" id="KW-0333">Golgi apparatus</keyword>
<keyword evidence="6 7" id="KW-0472">Membrane</keyword>
<comment type="similarity">
    <text evidence="7">Belongs to the PGAP3 family.</text>
</comment>
<dbReference type="Proteomes" id="UP001515500">
    <property type="component" value="Chromosome 1"/>
</dbReference>
<feature type="transmembrane region" description="Helical" evidence="7">
    <location>
        <begin position="278"/>
        <end position="295"/>
    </location>
</feature>
<keyword evidence="5 7" id="KW-1133">Transmembrane helix</keyword>
<protein>
    <recommendedName>
        <fullName evidence="7">Post-GPI attachment to proteins factor 3</fullName>
    </recommendedName>
</protein>
<dbReference type="PANTHER" id="PTHR13148">
    <property type="entry name" value="PER1-RELATED"/>
    <property type="match status" value="1"/>
</dbReference>
<reference evidence="9" key="2">
    <citation type="submission" date="2025-08" db="UniProtKB">
        <authorList>
            <consortium name="RefSeq"/>
        </authorList>
    </citation>
    <scope>IDENTIFICATION</scope>
</reference>
<keyword evidence="3 7" id="KW-0812">Transmembrane</keyword>
<feature type="transmembrane region" description="Helical" evidence="7">
    <location>
        <begin position="223"/>
        <end position="243"/>
    </location>
</feature>
<dbReference type="GO" id="GO:0016788">
    <property type="term" value="F:hydrolase activity, acting on ester bonds"/>
    <property type="evidence" value="ECO:0007669"/>
    <property type="project" value="TreeGrafter"/>
</dbReference>
<accession>A0AB40BLU5</accession>
<comment type="function">
    <text evidence="7">Involved in the lipid remodeling steps of GPI-anchor maturation.</text>
</comment>
<dbReference type="GO" id="GO:0005789">
    <property type="term" value="C:endoplasmic reticulum membrane"/>
    <property type="evidence" value="ECO:0007669"/>
    <property type="project" value="TreeGrafter"/>
</dbReference>
<evidence type="ECO:0000256" key="6">
    <source>
        <dbReference type="ARBA" id="ARBA00023136"/>
    </source>
</evidence>
<feature type="transmembrane region" description="Helical" evidence="7">
    <location>
        <begin position="249"/>
        <end position="271"/>
    </location>
</feature>
<reference evidence="8" key="1">
    <citation type="submission" date="2025-05" db="UniProtKB">
        <authorList>
            <consortium name="RefSeq"/>
        </authorList>
    </citation>
    <scope>NUCLEOTIDE SEQUENCE [LARGE SCALE GENOMIC DNA]</scope>
</reference>
<dbReference type="RefSeq" id="XP_039128109.1">
    <property type="nucleotide sequence ID" value="XM_039272175.1"/>
</dbReference>
<comment type="subcellular location">
    <subcellularLocation>
        <location evidence="1">Endomembrane system</location>
        <topology evidence="1">Multi-pass membrane protein</topology>
    </subcellularLocation>
    <subcellularLocation>
        <location evidence="7">Golgi apparatus membrane</location>
        <topology evidence="7">Multi-pass membrane protein</topology>
    </subcellularLocation>
</comment>
<dbReference type="InterPro" id="IPR007217">
    <property type="entry name" value="Per1-like"/>
</dbReference>
<feature type="signal peptide" evidence="7">
    <location>
        <begin position="1"/>
        <end position="21"/>
    </location>
</feature>
<evidence type="ECO:0000256" key="5">
    <source>
        <dbReference type="ARBA" id="ARBA00022989"/>
    </source>
</evidence>
<feature type="chain" id="PRO_5044047500" description="Post-GPI attachment to proteins factor 3" evidence="7">
    <location>
        <begin position="22"/>
        <end position="366"/>
    </location>
</feature>
<proteinExistence type="inferred from homology"/>
<gene>
    <name evidence="9" type="primary">LOC120264359</name>
</gene>
<evidence type="ECO:0000313" key="9">
    <source>
        <dbReference type="RefSeq" id="XP_039128109.1"/>
    </source>
</evidence>
<organism evidence="8 9">
    <name type="scientific">Dioscorea cayennensis subsp. rotundata</name>
    <name type="common">White Guinea yam</name>
    <name type="synonym">Dioscorea rotundata</name>
    <dbReference type="NCBI Taxonomy" id="55577"/>
    <lineage>
        <taxon>Eukaryota</taxon>
        <taxon>Viridiplantae</taxon>
        <taxon>Streptophyta</taxon>
        <taxon>Embryophyta</taxon>
        <taxon>Tracheophyta</taxon>
        <taxon>Spermatophyta</taxon>
        <taxon>Magnoliopsida</taxon>
        <taxon>Liliopsida</taxon>
        <taxon>Dioscoreales</taxon>
        <taxon>Dioscoreaceae</taxon>
        <taxon>Dioscorea</taxon>
    </lineage>
</organism>
<name>A0AB40BLU5_DIOCR</name>
<dbReference type="GO" id="GO:0006506">
    <property type="term" value="P:GPI anchor biosynthetic process"/>
    <property type="evidence" value="ECO:0007669"/>
    <property type="project" value="UniProtKB-KW"/>
</dbReference>
<keyword evidence="2 7" id="KW-0337">GPI-anchor biosynthesis</keyword>
<sequence>MACGRLCVLLVFGFLVVALDASHGDRDLIYRTCVEQCEEIGSVGDISVAHCQFSPDVAHAKSTWYTQEPLYMQWKQLNCRSECRYHCMMQREKEREATGRTPVKYHGKWPLKRIFVFQEPISAALSALNLLMHFIGWLSFFSLVCYKLPSRSQTKRPYYEYTGLLHIYGLLSMHACLWSTIFHTLDFDLTEKLDISSAVALLGYSVILALLRIFNVKDEASRVMFAAPVLSFVTTHIMYLNFYELDYNWNAKVCLVMSVAQLIMWSVWAGVSHHPSRFRLWLAMLGYGTTIWLRMIDFPPYEGYIDANSLLQFINLILTYLLWSFFKADAVFRTSGPHEEGEAPVITVPIETHSFMLMGFGAPAVF</sequence>
<evidence type="ECO:0000256" key="4">
    <source>
        <dbReference type="ARBA" id="ARBA00022729"/>
    </source>
</evidence>
<keyword evidence="8" id="KW-1185">Reference proteome</keyword>
<evidence type="ECO:0000313" key="8">
    <source>
        <dbReference type="Proteomes" id="UP001515500"/>
    </source>
</evidence>
<dbReference type="PANTHER" id="PTHR13148:SF0">
    <property type="entry name" value="POST-GPI ATTACHMENT TO PROTEINS FACTOR 3"/>
    <property type="match status" value="1"/>
</dbReference>
<feature type="transmembrane region" description="Helical" evidence="7">
    <location>
        <begin position="307"/>
        <end position="326"/>
    </location>
</feature>
<evidence type="ECO:0000256" key="2">
    <source>
        <dbReference type="ARBA" id="ARBA00022502"/>
    </source>
</evidence>
<evidence type="ECO:0000256" key="3">
    <source>
        <dbReference type="ARBA" id="ARBA00022692"/>
    </source>
</evidence>
<keyword evidence="4 7" id="KW-0732">Signal</keyword>
<feature type="transmembrane region" description="Helical" evidence="7">
    <location>
        <begin position="158"/>
        <end position="181"/>
    </location>
</feature>
<dbReference type="GeneID" id="120264359"/>
<evidence type="ECO:0000256" key="7">
    <source>
        <dbReference type="RuleBase" id="RU365066"/>
    </source>
</evidence>
<evidence type="ECO:0000256" key="1">
    <source>
        <dbReference type="ARBA" id="ARBA00004127"/>
    </source>
</evidence>
<dbReference type="GO" id="GO:0000139">
    <property type="term" value="C:Golgi membrane"/>
    <property type="evidence" value="ECO:0007669"/>
    <property type="project" value="UniProtKB-SubCell"/>
</dbReference>
<feature type="transmembrane region" description="Helical" evidence="7">
    <location>
        <begin position="123"/>
        <end position="146"/>
    </location>
</feature>